<evidence type="ECO:0000259" key="4">
    <source>
        <dbReference type="SMART" id="SM00382"/>
    </source>
</evidence>
<dbReference type="EMBL" id="SGPL01000151">
    <property type="protein sequence ID" value="THH16574.1"/>
    <property type="molecule type" value="Genomic_DNA"/>
</dbReference>
<dbReference type="GO" id="GO:0033314">
    <property type="term" value="P:mitotic DNA replication checkpoint signaling"/>
    <property type="evidence" value="ECO:0007669"/>
    <property type="project" value="TreeGrafter"/>
</dbReference>
<feature type="region of interest" description="Disordered" evidence="3">
    <location>
        <begin position="377"/>
        <end position="409"/>
    </location>
</feature>
<feature type="region of interest" description="Disordered" evidence="3">
    <location>
        <begin position="541"/>
        <end position="563"/>
    </location>
</feature>
<evidence type="ECO:0000313" key="6">
    <source>
        <dbReference type="Proteomes" id="UP000310158"/>
    </source>
</evidence>
<comment type="caution">
    <text evidence="5">The sequence shown here is derived from an EMBL/GenBank/DDBJ whole genome shotgun (WGS) entry which is preliminary data.</text>
</comment>
<keyword evidence="2" id="KW-0235">DNA replication</keyword>
<dbReference type="SMART" id="SM00382">
    <property type="entry name" value="AAA"/>
    <property type="match status" value="1"/>
</dbReference>
<dbReference type="PANTHER" id="PTHR10763">
    <property type="entry name" value="CELL DIVISION CONTROL PROTEIN 6-RELATED"/>
    <property type="match status" value="1"/>
</dbReference>
<reference evidence="5 6" key="1">
    <citation type="submission" date="2019-02" db="EMBL/GenBank/DDBJ databases">
        <title>Genome sequencing of the rare red list fungi Bondarzewia mesenterica.</title>
        <authorList>
            <person name="Buettner E."/>
            <person name="Kellner H."/>
        </authorList>
    </citation>
    <scope>NUCLEOTIDE SEQUENCE [LARGE SCALE GENOMIC DNA]</scope>
    <source>
        <strain evidence="5 6">DSM 108281</strain>
    </source>
</reference>
<dbReference type="GO" id="GO:0016887">
    <property type="term" value="F:ATP hydrolysis activity"/>
    <property type="evidence" value="ECO:0007669"/>
    <property type="project" value="InterPro"/>
</dbReference>
<evidence type="ECO:0000313" key="5">
    <source>
        <dbReference type="EMBL" id="THH16574.1"/>
    </source>
</evidence>
<sequence length="563" mass="60186">MMQTPNTPSTAMSHLAIQTPPRTPCLHLPLHARARAFLRATCNSNANIAGRGVERGIIRGFVTAFFSTNLRREDLDHPVLYISGSPGCGKTALINSVLTDLEVEIFEHGVNVTLINCMALNGLDAVWERLVEELGGSRVRGKKMSNCDLVQSLLARRKSKCILVLDEMDHVATCSKSLIALFSLAQKHAHTLRIIGIANTHSLTSSSSQFSMNGVTGVKTVHFAPYEPAQLLEIVQARLQPLSEQDTTATEELIKKFLPVATLTLLTKKIAARTGDVRAVFEVLRSAIDLAVVGCSAFTGSSDYVPPTVTPSHILAALKAYAPSSKIGAVPVTPASSKTSSNSEIVAKVRNLGLQSRLVLLALLLACKRLEAGLSISGSNPSPPLTPPRSPTKRSNSSNSLSRVSALPTPGTSIDTAHLHSFYTTIVTREGSGVFAPVSRCEFFDLAGMLETVGLISLSSSAGASCTKGRKLTRTASFGGAAGKGVTGQDVKFMEGIRADEVLRGLGIDLDCQASPEGADDIREEEVRVIWQREMAKVKRESKSQQNKMNTLGNVGFDGAMED</sequence>
<dbReference type="InterPro" id="IPR003593">
    <property type="entry name" value="AAA+_ATPase"/>
</dbReference>
<dbReference type="InterPro" id="IPR050311">
    <property type="entry name" value="ORC1/CDC6"/>
</dbReference>
<evidence type="ECO:0000256" key="1">
    <source>
        <dbReference type="ARBA" id="ARBA00006184"/>
    </source>
</evidence>
<dbReference type="OrthoDB" id="1926878at2759"/>
<comment type="similarity">
    <text evidence="1">Belongs to the CDC6/cdc18 family.</text>
</comment>
<dbReference type="SUPFAM" id="SSF52540">
    <property type="entry name" value="P-loop containing nucleoside triphosphate hydrolases"/>
    <property type="match status" value="1"/>
</dbReference>
<feature type="compositionally biased region" description="Polar residues" evidence="3">
    <location>
        <begin position="544"/>
        <end position="553"/>
    </location>
</feature>
<dbReference type="GO" id="GO:0005634">
    <property type="term" value="C:nucleus"/>
    <property type="evidence" value="ECO:0007669"/>
    <property type="project" value="TreeGrafter"/>
</dbReference>
<dbReference type="Gene3D" id="1.10.8.60">
    <property type="match status" value="1"/>
</dbReference>
<keyword evidence="6" id="KW-1185">Reference proteome</keyword>
<dbReference type="Pfam" id="PF13401">
    <property type="entry name" value="AAA_22"/>
    <property type="match status" value="1"/>
</dbReference>
<dbReference type="Gene3D" id="3.40.50.300">
    <property type="entry name" value="P-loop containing nucleotide triphosphate hydrolases"/>
    <property type="match status" value="1"/>
</dbReference>
<dbReference type="InterPro" id="IPR027417">
    <property type="entry name" value="P-loop_NTPase"/>
</dbReference>
<dbReference type="GO" id="GO:0003688">
    <property type="term" value="F:DNA replication origin binding"/>
    <property type="evidence" value="ECO:0007669"/>
    <property type="project" value="TreeGrafter"/>
</dbReference>
<dbReference type="CDD" id="cd00009">
    <property type="entry name" value="AAA"/>
    <property type="match status" value="1"/>
</dbReference>
<dbReference type="Proteomes" id="UP000310158">
    <property type="component" value="Unassembled WGS sequence"/>
</dbReference>
<dbReference type="InterPro" id="IPR054425">
    <property type="entry name" value="Cdc6_ORC1-like_ATPase_lid"/>
</dbReference>
<feature type="compositionally biased region" description="Low complexity" evidence="3">
    <location>
        <begin position="393"/>
        <end position="405"/>
    </location>
</feature>
<evidence type="ECO:0000256" key="2">
    <source>
        <dbReference type="ARBA" id="ARBA00022705"/>
    </source>
</evidence>
<dbReference type="PANTHER" id="PTHR10763:SF26">
    <property type="entry name" value="CELL DIVISION CONTROL PROTEIN 6 HOMOLOG"/>
    <property type="match status" value="1"/>
</dbReference>
<dbReference type="Pfam" id="PF22606">
    <property type="entry name" value="Cdc6-ORC-like_ATPase_lid"/>
    <property type="match status" value="1"/>
</dbReference>
<feature type="domain" description="AAA+ ATPase" evidence="4">
    <location>
        <begin position="76"/>
        <end position="244"/>
    </location>
</feature>
<evidence type="ECO:0000256" key="3">
    <source>
        <dbReference type="SAM" id="MobiDB-lite"/>
    </source>
</evidence>
<dbReference type="InterPro" id="IPR049945">
    <property type="entry name" value="AAA_22"/>
</dbReference>
<proteinExistence type="inferred from homology"/>
<feature type="compositionally biased region" description="Pro residues" evidence="3">
    <location>
        <begin position="381"/>
        <end position="390"/>
    </location>
</feature>
<accession>A0A4S4LVJ3</accession>
<protein>
    <recommendedName>
        <fullName evidence="4">AAA+ ATPase domain-containing protein</fullName>
    </recommendedName>
</protein>
<organism evidence="5 6">
    <name type="scientific">Bondarzewia mesenterica</name>
    <dbReference type="NCBI Taxonomy" id="1095465"/>
    <lineage>
        <taxon>Eukaryota</taxon>
        <taxon>Fungi</taxon>
        <taxon>Dikarya</taxon>
        <taxon>Basidiomycota</taxon>
        <taxon>Agaricomycotina</taxon>
        <taxon>Agaricomycetes</taxon>
        <taxon>Russulales</taxon>
        <taxon>Bondarzewiaceae</taxon>
        <taxon>Bondarzewia</taxon>
    </lineage>
</organism>
<name>A0A4S4LVJ3_9AGAM</name>
<gene>
    <name evidence="5" type="ORF">EW146_g4073</name>
</gene>
<dbReference type="AlphaFoldDB" id="A0A4S4LVJ3"/>
<dbReference type="GO" id="GO:0006270">
    <property type="term" value="P:DNA replication initiation"/>
    <property type="evidence" value="ECO:0007669"/>
    <property type="project" value="TreeGrafter"/>
</dbReference>